<name>A0ACC5ZDF5_9TELE</name>
<dbReference type="EMBL" id="CM040996">
    <property type="protein sequence ID" value="MCJ8745847.1"/>
    <property type="molecule type" value="Genomic_DNA"/>
</dbReference>
<evidence type="ECO:0000313" key="2">
    <source>
        <dbReference type="Proteomes" id="UP000830395"/>
    </source>
</evidence>
<comment type="caution">
    <text evidence="1">The sequence shown here is derived from an EMBL/GenBank/DDBJ whole genome shotgun (WGS) entry which is preliminary data.</text>
</comment>
<protein>
    <submittedName>
        <fullName evidence="1">Uncharacterized protein</fullName>
    </submittedName>
</protein>
<organism evidence="1 2">
    <name type="scientific">Pangasius djambal</name>
    <dbReference type="NCBI Taxonomy" id="1691987"/>
    <lineage>
        <taxon>Eukaryota</taxon>
        <taxon>Metazoa</taxon>
        <taxon>Chordata</taxon>
        <taxon>Craniata</taxon>
        <taxon>Vertebrata</taxon>
        <taxon>Euteleostomi</taxon>
        <taxon>Actinopterygii</taxon>
        <taxon>Neopterygii</taxon>
        <taxon>Teleostei</taxon>
        <taxon>Ostariophysi</taxon>
        <taxon>Siluriformes</taxon>
        <taxon>Pangasiidae</taxon>
        <taxon>Pangasius</taxon>
    </lineage>
</organism>
<evidence type="ECO:0000313" key="1">
    <source>
        <dbReference type="EMBL" id="MCJ8745847.1"/>
    </source>
</evidence>
<keyword evidence="2" id="KW-1185">Reference proteome</keyword>
<reference evidence="1" key="1">
    <citation type="submission" date="2020-02" db="EMBL/GenBank/DDBJ databases">
        <title>Genome sequencing of the panga catfish, Pangasius djambal.</title>
        <authorList>
            <person name="Wen M."/>
            <person name="Zahm M."/>
            <person name="Roques C."/>
            <person name="Cabau C."/>
            <person name="Klopp C."/>
            <person name="Donnadieu C."/>
            <person name="Jouanno E."/>
            <person name="Avarre J.-C."/>
            <person name="Campet M."/>
            <person name="Ha T."/>
            <person name="Dugue R."/>
            <person name="Lampietro C."/>
            <person name="Louis A."/>
            <person name="Herpin A."/>
            <person name="Echchiki A."/>
            <person name="Berthelot C."/>
            <person name="Parey E."/>
            <person name="Roest-Crollius H."/>
            <person name="Braasch I."/>
            <person name="Postlethwait J.H."/>
            <person name="Bobe J."/>
            <person name="Montfort J."/>
            <person name="Bouchez O."/>
            <person name="Begum T."/>
            <person name="Schartl M."/>
            <person name="Gustiano R."/>
            <person name="Guiguen Y."/>
        </authorList>
    </citation>
    <scope>NUCLEOTIDE SEQUENCE</scope>
    <source>
        <strain evidence="1">Pdj_M5554</strain>
    </source>
</reference>
<proteinExistence type="predicted"/>
<sequence length="89" mass="9425">MACSASRKAEVGVWAEFGGKECGDEGGQRRGEARRRKPSGGGVFGITALLIPALTSSLRAGLFLLLPRLRERPGVHMKPLGGHQVPLGF</sequence>
<dbReference type="Proteomes" id="UP000830395">
    <property type="component" value="Chromosome 22"/>
</dbReference>
<accession>A0ACC5ZDF5</accession>
<gene>
    <name evidence="1" type="ORF">PDJAM_G00135090</name>
</gene>